<feature type="compositionally biased region" description="Polar residues" evidence="1">
    <location>
        <begin position="17"/>
        <end position="33"/>
    </location>
</feature>
<organism evidence="2 3">
    <name type="scientific">Neolentinus lepideus HHB14362 ss-1</name>
    <dbReference type="NCBI Taxonomy" id="1314782"/>
    <lineage>
        <taxon>Eukaryota</taxon>
        <taxon>Fungi</taxon>
        <taxon>Dikarya</taxon>
        <taxon>Basidiomycota</taxon>
        <taxon>Agaricomycotina</taxon>
        <taxon>Agaricomycetes</taxon>
        <taxon>Gloeophyllales</taxon>
        <taxon>Gloeophyllaceae</taxon>
        <taxon>Neolentinus</taxon>
    </lineage>
</organism>
<dbReference type="Proteomes" id="UP000076761">
    <property type="component" value="Unassembled WGS sequence"/>
</dbReference>
<evidence type="ECO:0000313" key="3">
    <source>
        <dbReference type="Proteomes" id="UP000076761"/>
    </source>
</evidence>
<proteinExistence type="predicted"/>
<evidence type="ECO:0000256" key="1">
    <source>
        <dbReference type="SAM" id="MobiDB-lite"/>
    </source>
</evidence>
<dbReference type="EMBL" id="KV425570">
    <property type="protein sequence ID" value="KZT25801.1"/>
    <property type="molecule type" value="Genomic_DNA"/>
</dbReference>
<feature type="compositionally biased region" description="Polar residues" evidence="1">
    <location>
        <begin position="60"/>
        <end position="72"/>
    </location>
</feature>
<keyword evidence="3" id="KW-1185">Reference proteome</keyword>
<accession>A0A165SWW1</accession>
<protein>
    <submittedName>
        <fullName evidence="2">Uncharacterized protein</fullName>
    </submittedName>
</protein>
<evidence type="ECO:0000313" key="2">
    <source>
        <dbReference type="EMBL" id="KZT25801.1"/>
    </source>
</evidence>
<feature type="region of interest" description="Disordered" evidence="1">
    <location>
        <begin position="1"/>
        <end position="79"/>
    </location>
</feature>
<reference evidence="2 3" key="1">
    <citation type="journal article" date="2016" name="Mol. Biol. Evol.">
        <title>Comparative Genomics of Early-Diverging Mushroom-Forming Fungi Provides Insights into the Origins of Lignocellulose Decay Capabilities.</title>
        <authorList>
            <person name="Nagy L.G."/>
            <person name="Riley R."/>
            <person name="Tritt A."/>
            <person name="Adam C."/>
            <person name="Daum C."/>
            <person name="Floudas D."/>
            <person name="Sun H."/>
            <person name="Yadav J.S."/>
            <person name="Pangilinan J."/>
            <person name="Larsson K.H."/>
            <person name="Matsuura K."/>
            <person name="Barry K."/>
            <person name="Labutti K."/>
            <person name="Kuo R."/>
            <person name="Ohm R.A."/>
            <person name="Bhattacharya S.S."/>
            <person name="Shirouzu T."/>
            <person name="Yoshinaga Y."/>
            <person name="Martin F.M."/>
            <person name="Grigoriev I.V."/>
            <person name="Hibbett D.S."/>
        </authorList>
    </citation>
    <scope>NUCLEOTIDE SEQUENCE [LARGE SCALE GENOMIC DNA]</scope>
    <source>
        <strain evidence="2 3">HHB14362 ss-1</strain>
    </source>
</reference>
<sequence length="79" mass="8726">MASTHAHPRLQQEAHGQRTQTRPYGDPYNSTRTAAGYYVSQEAAHPKQSKSVEVRARTASRGTSQSTTNTPSLLEAYIH</sequence>
<name>A0A165SWW1_9AGAM</name>
<gene>
    <name evidence="2" type="ORF">NEOLEDRAFT_341006</name>
</gene>
<dbReference type="InParanoid" id="A0A165SWW1"/>
<dbReference type="AlphaFoldDB" id="A0A165SWW1"/>